<dbReference type="InterPro" id="IPR000878">
    <property type="entry name" value="4pyrrol_Mease"/>
</dbReference>
<evidence type="ECO:0000256" key="2">
    <source>
        <dbReference type="ARBA" id="ARBA00022552"/>
    </source>
</evidence>
<dbReference type="SUPFAM" id="SSF53790">
    <property type="entry name" value="Tetrapyrrole methylase"/>
    <property type="match status" value="1"/>
</dbReference>
<evidence type="ECO:0000313" key="9">
    <source>
        <dbReference type="Proteomes" id="UP000824139"/>
    </source>
</evidence>
<name>A0A9D1K485_9BACT</name>
<dbReference type="CDD" id="cd11648">
    <property type="entry name" value="RsmI"/>
    <property type="match status" value="1"/>
</dbReference>
<dbReference type="InterPro" id="IPR008189">
    <property type="entry name" value="rRNA_ssu_MeTfrase_I"/>
</dbReference>
<evidence type="ECO:0000259" key="7">
    <source>
        <dbReference type="Pfam" id="PF00590"/>
    </source>
</evidence>
<comment type="function">
    <text evidence="6">Catalyzes the 2'-O-methylation of the ribose of cytidine 1402 (C1402) in 16S rRNA.</text>
</comment>
<comment type="caution">
    <text evidence="8">The sequence shown here is derived from an EMBL/GenBank/DDBJ whole genome shotgun (WGS) entry which is preliminary data.</text>
</comment>
<dbReference type="AlphaFoldDB" id="A0A9D1K485"/>
<dbReference type="InterPro" id="IPR035996">
    <property type="entry name" value="4pyrrol_Methylase_sf"/>
</dbReference>
<evidence type="ECO:0000256" key="3">
    <source>
        <dbReference type="ARBA" id="ARBA00022603"/>
    </source>
</evidence>
<dbReference type="Gene3D" id="3.30.950.10">
    <property type="entry name" value="Methyltransferase, Cobalt-precorrin-4 Transmethylase, Domain 2"/>
    <property type="match status" value="1"/>
</dbReference>
<dbReference type="NCBIfam" id="TIGR00096">
    <property type="entry name" value="16S rRNA (cytidine(1402)-2'-O)-methyltransferase"/>
    <property type="match status" value="1"/>
</dbReference>
<accession>A0A9D1K485</accession>
<reference evidence="8" key="2">
    <citation type="journal article" date="2021" name="PeerJ">
        <title>Extensive microbial diversity within the chicken gut microbiome revealed by metagenomics and culture.</title>
        <authorList>
            <person name="Gilroy R."/>
            <person name="Ravi A."/>
            <person name="Getino M."/>
            <person name="Pursley I."/>
            <person name="Horton D.L."/>
            <person name="Alikhan N.F."/>
            <person name="Baker D."/>
            <person name="Gharbi K."/>
            <person name="Hall N."/>
            <person name="Watson M."/>
            <person name="Adriaenssens E.M."/>
            <person name="Foster-Nyarko E."/>
            <person name="Jarju S."/>
            <person name="Secka A."/>
            <person name="Antonio M."/>
            <person name="Oren A."/>
            <person name="Chaudhuri R.R."/>
            <person name="La Ragione R."/>
            <person name="Hildebrand F."/>
            <person name="Pallen M.J."/>
        </authorList>
    </citation>
    <scope>NUCLEOTIDE SEQUENCE</scope>
    <source>
        <strain evidence="8">CHK152-2994</strain>
    </source>
</reference>
<proteinExistence type="inferred from homology"/>
<dbReference type="InterPro" id="IPR014777">
    <property type="entry name" value="4pyrrole_Mease_sub1"/>
</dbReference>
<keyword evidence="5 6" id="KW-0949">S-adenosyl-L-methionine</keyword>
<sequence>MKEYDFYIVPTPIGNLGDITLRAIEVLKSVDLIACEDMRVTQKLLNHFDIKTKCISYHKFNEKERLKKFVEILTEGKKIALVSDAGTPLFCDPGSILIEELRKHNVSITALPGANAAVTFLSQNARSGEDFYFAGFLPKSKSQIEGILKRFKNTNIVFYESPNRLIDTLEIISDCRPSAKVSVGRELTKIFEEIITGTPQDVITHFEKNILKGEIVALVYAENPEFHTDDLDEKIEKLQKKNFSAKEISTILSELYGLGKNEIYKRVLDLS</sequence>
<organism evidence="8 9">
    <name type="scientific">Candidatus Scatenecus faecavium</name>
    <dbReference type="NCBI Taxonomy" id="2840915"/>
    <lineage>
        <taxon>Bacteria</taxon>
        <taxon>Candidatus Scatenecus</taxon>
    </lineage>
</organism>
<dbReference type="PIRSF" id="PIRSF005917">
    <property type="entry name" value="MTase_YraL"/>
    <property type="match status" value="1"/>
</dbReference>
<protein>
    <recommendedName>
        <fullName evidence="6">Ribosomal RNA small subunit methyltransferase I</fullName>
        <ecNumber evidence="6">2.1.1.198</ecNumber>
    </recommendedName>
    <alternativeName>
        <fullName evidence="6">16S rRNA 2'-O-ribose C1402 methyltransferase</fullName>
    </alternativeName>
    <alternativeName>
        <fullName evidence="6">rRNA (cytidine-2'-O-)-methyltransferase RsmI</fullName>
    </alternativeName>
</protein>
<evidence type="ECO:0000313" key="8">
    <source>
        <dbReference type="EMBL" id="HIS83710.1"/>
    </source>
</evidence>
<dbReference type="GO" id="GO:0005737">
    <property type="term" value="C:cytoplasm"/>
    <property type="evidence" value="ECO:0007669"/>
    <property type="project" value="UniProtKB-SubCell"/>
</dbReference>
<gene>
    <name evidence="6 8" type="primary">rsmI</name>
    <name evidence="8" type="ORF">IAD41_08925</name>
</gene>
<dbReference type="Gene3D" id="3.40.1010.10">
    <property type="entry name" value="Cobalt-precorrin-4 Transmethylase, Domain 1"/>
    <property type="match status" value="1"/>
</dbReference>
<dbReference type="PANTHER" id="PTHR46111:SF1">
    <property type="entry name" value="RIBOSOMAL RNA SMALL SUBUNIT METHYLTRANSFERASE I"/>
    <property type="match status" value="1"/>
</dbReference>
<dbReference type="EC" id="2.1.1.198" evidence="6"/>
<evidence type="ECO:0000256" key="1">
    <source>
        <dbReference type="ARBA" id="ARBA00022490"/>
    </source>
</evidence>
<dbReference type="PANTHER" id="PTHR46111">
    <property type="entry name" value="RIBOSOMAL RNA SMALL SUBUNIT METHYLTRANSFERASE I"/>
    <property type="match status" value="1"/>
</dbReference>
<reference evidence="8" key="1">
    <citation type="submission" date="2020-10" db="EMBL/GenBank/DDBJ databases">
        <authorList>
            <person name="Gilroy R."/>
        </authorList>
    </citation>
    <scope>NUCLEOTIDE SEQUENCE</scope>
    <source>
        <strain evidence="8">CHK152-2994</strain>
    </source>
</reference>
<evidence type="ECO:0000256" key="4">
    <source>
        <dbReference type="ARBA" id="ARBA00022679"/>
    </source>
</evidence>
<dbReference type="GO" id="GO:0070677">
    <property type="term" value="F:rRNA (cytosine-2'-O-)-methyltransferase activity"/>
    <property type="evidence" value="ECO:0007669"/>
    <property type="project" value="UniProtKB-UniRule"/>
</dbReference>
<dbReference type="InterPro" id="IPR014776">
    <property type="entry name" value="4pyrrole_Mease_sub2"/>
</dbReference>
<evidence type="ECO:0000256" key="6">
    <source>
        <dbReference type="HAMAP-Rule" id="MF_01877"/>
    </source>
</evidence>
<evidence type="ECO:0000256" key="5">
    <source>
        <dbReference type="ARBA" id="ARBA00022691"/>
    </source>
</evidence>
<comment type="similarity">
    <text evidence="6">Belongs to the methyltransferase superfamily. RsmI family.</text>
</comment>
<dbReference type="HAMAP" id="MF_01877">
    <property type="entry name" value="16SrRNA_methyltr_I"/>
    <property type="match status" value="1"/>
</dbReference>
<dbReference type="Proteomes" id="UP000824139">
    <property type="component" value="Unassembled WGS sequence"/>
</dbReference>
<keyword evidence="4 6" id="KW-0808">Transferase</keyword>
<keyword evidence="2 6" id="KW-0698">rRNA processing</keyword>
<dbReference type="EMBL" id="DVJO01000191">
    <property type="protein sequence ID" value="HIS83710.1"/>
    <property type="molecule type" value="Genomic_DNA"/>
</dbReference>
<comment type="catalytic activity">
    <reaction evidence="6">
        <text>cytidine(1402) in 16S rRNA + S-adenosyl-L-methionine = 2'-O-methylcytidine(1402) in 16S rRNA + S-adenosyl-L-homocysteine + H(+)</text>
        <dbReference type="Rhea" id="RHEA:42924"/>
        <dbReference type="Rhea" id="RHEA-COMP:10285"/>
        <dbReference type="Rhea" id="RHEA-COMP:10286"/>
        <dbReference type="ChEBI" id="CHEBI:15378"/>
        <dbReference type="ChEBI" id="CHEBI:57856"/>
        <dbReference type="ChEBI" id="CHEBI:59789"/>
        <dbReference type="ChEBI" id="CHEBI:74495"/>
        <dbReference type="ChEBI" id="CHEBI:82748"/>
        <dbReference type="EC" id="2.1.1.198"/>
    </reaction>
</comment>
<keyword evidence="1 6" id="KW-0963">Cytoplasm</keyword>
<comment type="subcellular location">
    <subcellularLocation>
        <location evidence="6">Cytoplasm</location>
    </subcellularLocation>
</comment>
<dbReference type="Pfam" id="PF00590">
    <property type="entry name" value="TP_methylase"/>
    <property type="match status" value="1"/>
</dbReference>
<dbReference type="FunFam" id="3.40.1010.10:FF:000007">
    <property type="entry name" value="Ribosomal RNA small subunit methyltransferase I"/>
    <property type="match status" value="1"/>
</dbReference>
<keyword evidence="3 6" id="KW-0489">Methyltransferase</keyword>
<feature type="domain" description="Tetrapyrrole methylase" evidence="7">
    <location>
        <begin position="6"/>
        <end position="200"/>
    </location>
</feature>